<evidence type="ECO:0000256" key="2">
    <source>
        <dbReference type="ARBA" id="ARBA00022516"/>
    </source>
</evidence>
<keyword evidence="6" id="KW-1133">Transmembrane helix</keyword>
<dbReference type="Pfam" id="PF01553">
    <property type="entry name" value="Acyltransferase"/>
    <property type="match status" value="1"/>
</dbReference>
<evidence type="ECO:0000313" key="8">
    <source>
        <dbReference type="EMBL" id="GIM72591.1"/>
    </source>
</evidence>
<comment type="pathway">
    <text evidence="1">Lipid metabolism.</text>
</comment>
<keyword evidence="2" id="KW-0444">Lipid biosynthesis</keyword>
<keyword evidence="4" id="KW-0443">Lipid metabolism</keyword>
<organism evidence="8 9">
    <name type="scientific">Actinoplanes auranticolor</name>
    <dbReference type="NCBI Taxonomy" id="47988"/>
    <lineage>
        <taxon>Bacteria</taxon>
        <taxon>Bacillati</taxon>
        <taxon>Actinomycetota</taxon>
        <taxon>Actinomycetes</taxon>
        <taxon>Micromonosporales</taxon>
        <taxon>Micromonosporaceae</taxon>
        <taxon>Actinoplanes</taxon>
    </lineage>
</organism>
<keyword evidence="3" id="KW-0808">Transferase</keyword>
<evidence type="ECO:0000256" key="5">
    <source>
        <dbReference type="ARBA" id="ARBA00023315"/>
    </source>
</evidence>
<dbReference type="PANTHER" id="PTHR10434:SF64">
    <property type="entry name" value="1-ACYL-SN-GLYCEROL-3-PHOSPHATE ACYLTRANSFERASE-RELATED"/>
    <property type="match status" value="1"/>
</dbReference>
<gene>
    <name evidence="8" type="primary">plsC_2</name>
    <name evidence="8" type="ORF">Aau02nite_51750</name>
</gene>
<feature type="transmembrane region" description="Helical" evidence="6">
    <location>
        <begin position="70"/>
        <end position="88"/>
    </location>
</feature>
<evidence type="ECO:0000256" key="6">
    <source>
        <dbReference type="SAM" id="Phobius"/>
    </source>
</evidence>
<feature type="domain" description="Phospholipid/glycerol acyltransferase" evidence="7">
    <location>
        <begin position="94"/>
        <end position="206"/>
    </location>
</feature>
<dbReference type="SUPFAM" id="SSF69593">
    <property type="entry name" value="Glycerol-3-phosphate (1)-acyltransferase"/>
    <property type="match status" value="1"/>
</dbReference>
<evidence type="ECO:0000256" key="1">
    <source>
        <dbReference type="ARBA" id="ARBA00005189"/>
    </source>
</evidence>
<dbReference type="AlphaFoldDB" id="A0A919SIY7"/>
<reference evidence="8" key="1">
    <citation type="submission" date="2021-03" db="EMBL/GenBank/DDBJ databases">
        <title>Whole genome shotgun sequence of Actinoplanes auranticolor NBRC 12245.</title>
        <authorList>
            <person name="Komaki H."/>
            <person name="Tamura T."/>
        </authorList>
    </citation>
    <scope>NUCLEOTIDE SEQUENCE</scope>
    <source>
        <strain evidence="8">NBRC 12245</strain>
    </source>
</reference>
<evidence type="ECO:0000256" key="4">
    <source>
        <dbReference type="ARBA" id="ARBA00023098"/>
    </source>
</evidence>
<protein>
    <submittedName>
        <fullName evidence="8">1-acyl-sn-glycerol-3-phosphate acyltransferase</fullName>
    </submittedName>
</protein>
<evidence type="ECO:0000256" key="3">
    <source>
        <dbReference type="ARBA" id="ARBA00022679"/>
    </source>
</evidence>
<proteinExistence type="predicted"/>
<keyword evidence="9" id="KW-1185">Reference proteome</keyword>
<dbReference type="CDD" id="cd07989">
    <property type="entry name" value="LPLAT_AGPAT-like"/>
    <property type="match status" value="1"/>
</dbReference>
<name>A0A919SIY7_9ACTN</name>
<dbReference type="SMART" id="SM00563">
    <property type="entry name" value="PlsC"/>
    <property type="match status" value="1"/>
</dbReference>
<accession>A0A919SIY7</accession>
<keyword evidence="5 8" id="KW-0012">Acyltransferase</keyword>
<feature type="transmembrane region" description="Helical" evidence="6">
    <location>
        <begin position="42"/>
        <end position="63"/>
    </location>
</feature>
<dbReference type="EMBL" id="BOQL01000042">
    <property type="protein sequence ID" value="GIM72591.1"/>
    <property type="molecule type" value="Genomic_DNA"/>
</dbReference>
<keyword evidence="6" id="KW-0812">Transmembrane</keyword>
<evidence type="ECO:0000259" key="7">
    <source>
        <dbReference type="SMART" id="SM00563"/>
    </source>
</evidence>
<dbReference type="InterPro" id="IPR002123">
    <property type="entry name" value="Plipid/glycerol_acylTrfase"/>
</dbReference>
<sequence>MSAAPELGLGFPPRVNTAWQPVSACGPQCRPAGAQAVRAGTVVVRLAALFGVLLSALILVPLLRHVAARLISRGILAALGVGLVWRGPAPRPGSLLVANHVSWLDVVALLAVTPVRLVAKHDVRAWPAVGALAARTGSIFVDRTRPKRLPATVAEVTAALRAGRSVAVFPEGTTFCGAERGRFRPAVFQAAVDAGAPVVPIAIRYGSPQAAFVGDDTLWSSVRRVAGLRGLTVTLNGSAALRPEPGADRRALARAAQASAGLRSTTFDLAA</sequence>
<dbReference type="GO" id="GO:0006654">
    <property type="term" value="P:phosphatidic acid biosynthetic process"/>
    <property type="evidence" value="ECO:0007669"/>
    <property type="project" value="TreeGrafter"/>
</dbReference>
<dbReference type="GO" id="GO:0003841">
    <property type="term" value="F:1-acylglycerol-3-phosphate O-acyltransferase activity"/>
    <property type="evidence" value="ECO:0007669"/>
    <property type="project" value="TreeGrafter"/>
</dbReference>
<dbReference type="Proteomes" id="UP000681340">
    <property type="component" value="Unassembled WGS sequence"/>
</dbReference>
<keyword evidence="6" id="KW-0472">Membrane</keyword>
<comment type="caution">
    <text evidence="8">The sequence shown here is derived from an EMBL/GenBank/DDBJ whole genome shotgun (WGS) entry which is preliminary data.</text>
</comment>
<dbReference type="PANTHER" id="PTHR10434">
    <property type="entry name" value="1-ACYL-SN-GLYCEROL-3-PHOSPHATE ACYLTRANSFERASE"/>
    <property type="match status" value="1"/>
</dbReference>
<evidence type="ECO:0000313" key="9">
    <source>
        <dbReference type="Proteomes" id="UP000681340"/>
    </source>
</evidence>